<dbReference type="GO" id="GO:0005886">
    <property type="term" value="C:plasma membrane"/>
    <property type="evidence" value="ECO:0007669"/>
    <property type="project" value="TreeGrafter"/>
</dbReference>
<comment type="caution">
    <text evidence="4">The sequence shown here is derived from an EMBL/GenBank/DDBJ whole genome shotgun (WGS) entry which is preliminary data.</text>
</comment>
<dbReference type="PRINTS" id="PR00399">
    <property type="entry name" value="SYNAPTOTAGMN"/>
</dbReference>
<sequence>MGIGSGGDAMDPHGPEIIAILGAIGATAGAVSAVVVYALCARRRRVPLNWFEKDLLDRAEEAEKSSREEHALASLHPTLGILGKQASSGAASIKTEDEWQQPREGIFNNRVRETRDVGRHLSECSCDEAAGTSMSPLAPPLPGGGALVASDERMVILRSLPLTSCTSNGSESSCSVSAHARLSSTDSDDISCPRSANETRGELQMSITYDAPNGILNVKLVEARDLRARDLSETADPYAKIRLLPDRSTVKQTRIHKKTLNPEFDEDFVFQVAPNCQLAERTLEVLLYDFDASSKHRGLGYVQIPLSTVTDLGLEPKTVTKSVMRYGAEGRFRAPPLGELMVSLSYQPTAERLTVIVIRARNLPINDETGTATFEPYVQVNIIRDDKSLKKKKTSIRREGTSPVWSESLNFDLTPDVLAECILDFSIFRANGELLARCEVSELRQRELFHRVLAGAGASAQWLPLSEPDKLAHDGQPELQHQLSKSS</sequence>
<keyword evidence="2" id="KW-1133">Transmembrane helix</keyword>
<dbReference type="Proteomes" id="UP000215335">
    <property type="component" value="Unassembled WGS sequence"/>
</dbReference>
<gene>
    <name evidence="4" type="ORF">TSAR_002598</name>
</gene>
<feature type="domain" description="C2" evidence="3">
    <location>
        <begin position="199"/>
        <end position="319"/>
    </location>
</feature>
<dbReference type="GO" id="GO:0030672">
    <property type="term" value="C:synaptic vesicle membrane"/>
    <property type="evidence" value="ECO:0007669"/>
    <property type="project" value="TreeGrafter"/>
</dbReference>
<reference evidence="4 5" key="1">
    <citation type="journal article" date="2017" name="Curr. Biol.">
        <title>The Evolution of Venom by Co-option of Single-Copy Genes.</title>
        <authorList>
            <person name="Martinson E.O."/>
            <person name="Mrinalini"/>
            <person name="Kelkar Y.D."/>
            <person name="Chang C.H."/>
            <person name="Werren J.H."/>
        </authorList>
    </citation>
    <scope>NUCLEOTIDE SEQUENCE [LARGE SCALE GENOMIC DNA]</scope>
    <source>
        <strain evidence="4 5">Alberta</strain>
        <tissue evidence="4">Whole body</tissue>
    </source>
</reference>
<dbReference type="GO" id="GO:0031045">
    <property type="term" value="C:dense core granule"/>
    <property type="evidence" value="ECO:0007669"/>
    <property type="project" value="TreeGrafter"/>
</dbReference>
<accession>A0A232FKM4</accession>
<name>A0A232FKM4_9HYME</name>
<dbReference type="Pfam" id="PF00168">
    <property type="entry name" value="C2"/>
    <property type="match status" value="2"/>
</dbReference>
<evidence type="ECO:0000256" key="1">
    <source>
        <dbReference type="ARBA" id="ARBA00022737"/>
    </source>
</evidence>
<dbReference type="GO" id="GO:0048488">
    <property type="term" value="P:synaptic vesicle endocytosis"/>
    <property type="evidence" value="ECO:0007669"/>
    <property type="project" value="TreeGrafter"/>
</dbReference>
<protein>
    <recommendedName>
        <fullName evidence="3">C2 domain-containing protein</fullName>
    </recommendedName>
</protein>
<dbReference type="STRING" id="543379.A0A232FKM4"/>
<organism evidence="4 5">
    <name type="scientific">Trichomalopsis sarcophagae</name>
    <dbReference type="NCBI Taxonomy" id="543379"/>
    <lineage>
        <taxon>Eukaryota</taxon>
        <taxon>Metazoa</taxon>
        <taxon>Ecdysozoa</taxon>
        <taxon>Arthropoda</taxon>
        <taxon>Hexapoda</taxon>
        <taxon>Insecta</taxon>
        <taxon>Pterygota</taxon>
        <taxon>Neoptera</taxon>
        <taxon>Endopterygota</taxon>
        <taxon>Hymenoptera</taxon>
        <taxon>Apocrita</taxon>
        <taxon>Proctotrupomorpha</taxon>
        <taxon>Chalcidoidea</taxon>
        <taxon>Pteromalidae</taxon>
        <taxon>Pteromalinae</taxon>
        <taxon>Trichomalopsis</taxon>
    </lineage>
</organism>
<proteinExistence type="predicted"/>
<dbReference type="CDD" id="cd00276">
    <property type="entry name" value="C2B_Synaptotagmin"/>
    <property type="match status" value="1"/>
</dbReference>
<dbReference type="GO" id="GO:0048791">
    <property type="term" value="P:calcium ion-regulated exocytosis of neurotransmitter"/>
    <property type="evidence" value="ECO:0007669"/>
    <property type="project" value="TreeGrafter"/>
</dbReference>
<dbReference type="GO" id="GO:0005509">
    <property type="term" value="F:calcium ion binding"/>
    <property type="evidence" value="ECO:0007669"/>
    <property type="project" value="TreeGrafter"/>
</dbReference>
<feature type="domain" description="C2" evidence="3">
    <location>
        <begin position="336"/>
        <end position="463"/>
    </location>
</feature>
<evidence type="ECO:0000313" key="4">
    <source>
        <dbReference type="EMBL" id="OXU30877.1"/>
    </source>
</evidence>
<dbReference type="PANTHER" id="PTHR10024">
    <property type="entry name" value="SYNAPTOTAGMIN"/>
    <property type="match status" value="1"/>
</dbReference>
<evidence type="ECO:0000313" key="5">
    <source>
        <dbReference type="Proteomes" id="UP000215335"/>
    </source>
</evidence>
<evidence type="ECO:0000256" key="2">
    <source>
        <dbReference type="SAM" id="Phobius"/>
    </source>
</evidence>
<keyword evidence="2" id="KW-0812">Transmembrane</keyword>
<dbReference type="InterPro" id="IPR001565">
    <property type="entry name" value="Synaptotagmin"/>
</dbReference>
<keyword evidence="2" id="KW-0472">Membrane</keyword>
<dbReference type="SMART" id="SM00239">
    <property type="entry name" value="C2"/>
    <property type="match status" value="2"/>
</dbReference>
<keyword evidence="5" id="KW-1185">Reference proteome</keyword>
<dbReference type="Gene3D" id="2.60.40.150">
    <property type="entry name" value="C2 domain"/>
    <property type="match status" value="2"/>
</dbReference>
<dbReference type="PANTHER" id="PTHR10024:SF373">
    <property type="entry name" value="MIP05618P"/>
    <property type="match status" value="1"/>
</dbReference>
<dbReference type="GO" id="GO:0030424">
    <property type="term" value="C:axon"/>
    <property type="evidence" value="ECO:0007669"/>
    <property type="project" value="TreeGrafter"/>
</dbReference>
<dbReference type="EMBL" id="NNAY01000110">
    <property type="protein sequence ID" value="OXU30877.1"/>
    <property type="molecule type" value="Genomic_DNA"/>
</dbReference>
<dbReference type="AlphaFoldDB" id="A0A232FKM4"/>
<dbReference type="OrthoDB" id="67700at2759"/>
<keyword evidence="1" id="KW-0677">Repeat</keyword>
<feature type="transmembrane region" description="Helical" evidence="2">
    <location>
        <begin position="17"/>
        <end position="40"/>
    </location>
</feature>
<dbReference type="GO" id="GO:0001786">
    <property type="term" value="F:phosphatidylserine binding"/>
    <property type="evidence" value="ECO:0007669"/>
    <property type="project" value="TreeGrafter"/>
</dbReference>
<dbReference type="SUPFAM" id="SSF49562">
    <property type="entry name" value="C2 domain (Calcium/lipid-binding domain, CaLB)"/>
    <property type="match status" value="2"/>
</dbReference>
<evidence type="ECO:0000259" key="3">
    <source>
        <dbReference type="PROSITE" id="PS50004"/>
    </source>
</evidence>
<dbReference type="InterPro" id="IPR035892">
    <property type="entry name" value="C2_domain_sf"/>
</dbReference>
<dbReference type="PRINTS" id="PR00360">
    <property type="entry name" value="C2DOMAIN"/>
</dbReference>
<dbReference type="InterPro" id="IPR000008">
    <property type="entry name" value="C2_dom"/>
</dbReference>
<dbReference type="GO" id="GO:0005544">
    <property type="term" value="F:calcium-dependent phospholipid binding"/>
    <property type="evidence" value="ECO:0007669"/>
    <property type="project" value="TreeGrafter"/>
</dbReference>
<dbReference type="GO" id="GO:0000149">
    <property type="term" value="F:SNARE binding"/>
    <property type="evidence" value="ECO:0007669"/>
    <property type="project" value="TreeGrafter"/>
</dbReference>
<dbReference type="GO" id="GO:0030276">
    <property type="term" value="F:clathrin binding"/>
    <property type="evidence" value="ECO:0007669"/>
    <property type="project" value="TreeGrafter"/>
</dbReference>
<dbReference type="PROSITE" id="PS50004">
    <property type="entry name" value="C2"/>
    <property type="match status" value="2"/>
</dbReference>